<dbReference type="Gene3D" id="2.170.130.10">
    <property type="entry name" value="TonB-dependent receptor, plug domain"/>
    <property type="match status" value="1"/>
</dbReference>
<evidence type="ECO:0000256" key="10">
    <source>
        <dbReference type="SAM" id="SignalP"/>
    </source>
</evidence>
<dbReference type="InterPro" id="IPR023997">
    <property type="entry name" value="TonB-dep_OMP_SusC/RagA_CS"/>
</dbReference>
<evidence type="ECO:0000313" key="14">
    <source>
        <dbReference type="Proteomes" id="UP001212263"/>
    </source>
</evidence>
<dbReference type="Gene3D" id="2.60.40.1120">
    <property type="entry name" value="Carboxypeptidase-like, regulatory domain"/>
    <property type="match status" value="1"/>
</dbReference>
<dbReference type="PROSITE" id="PS52016">
    <property type="entry name" value="TONB_DEPENDENT_REC_3"/>
    <property type="match status" value="1"/>
</dbReference>
<reference evidence="13" key="1">
    <citation type="submission" date="2023-01" db="EMBL/GenBank/DDBJ databases">
        <title>Human gut microbiome strain richness.</title>
        <authorList>
            <person name="Chen-Liaw A."/>
        </authorList>
    </citation>
    <scope>NUCLEOTIDE SEQUENCE</scope>
    <source>
        <strain evidence="13">RTP21484st1_B7_RTP21484_190118</strain>
    </source>
</reference>
<accession>A0AAW6FNC8</accession>
<evidence type="ECO:0000256" key="7">
    <source>
        <dbReference type="ARBA" id="ARBA00023237"/>
    </source>
</evidence>
<dbReference type="EMBL" id="JAQMRD010000026">
    <property type="protein sequence ID" value="MDB9224496.1"/>
    <property type="molecule type" value="Genomic_DNA"/>
</dbReference>
<keyword evidence="2 8" id="KW-0813">Transport</keyword>
<feature type="domain" description="TonB-dependent receptor-like beta-barrel" evidence="11">
    <location>
        <begin position="536"/>
        <end position="963"/>
    </location>
</feature>
<evidence type="ECO:0000256" key="5">
    <source>
        <dbReference type="ARBA" id="ARBA00023077"/>
    </source>
</evidence>
<proteinExistence type="inferred from homology"/>
<evidence type="ECO:0000259" key="12">
    <source>
        <dbReference type="Pfam" id="PF07715"/>
    </source>
</evidence>
<comment type="similarity">
    <text evidence="8 9">Belongs to the TonB-dependent receptor family.</text>
</comment>
<feature type="domain" description="TonB-dependent receptor plug" evidence="12">
    <location>
        <begin position="210"/>
        <end position="338"/>
    </location>
</feature>
<dbReference type="Proteomes" id="UP001212263">
    <property type="component" value="Unassembled WGS sequence"/>
</dbReference>
<keyword evidence="3 8" id="KW-1134">Transmembrane beta strand</keyword>
<comment type="caution">
    <text evidence="13">The sequence shown here is derived from an EMBL/GenBank/DDBJ whole genome shotgun (WGS) entry which is preliminary data.</text>
</comment>
<evidence type="ECO:0000256" key="4">
    <source>
        <dbReference type="ARBA" id="ARBA00022692"/>
    </source>
</evidence>
<keyword evidence="4 8" id="KW-0812">Transmembrane</keyword>
<evidence type="ECO:0000256" key="9">
    <source>
        <dbReference type="RuleBase" id="RU003357"/>
    </source>
</evidence>
<comment type="subcellular location">
    <subcellularLocation>
        <location evidence="1 8">Cell outer membrane</location>
        <topology evidence="1 8">Multi-pass membrane protein</topology>
    </subcellularLocation>
</comment>
<dbReference type="Pfam" id="PF07715">
    <property type="entry name" value="Plug"/>
    <property type="match status" value="1"/>
</dbReference>
<dbReference type="Pfam" id="PF00593">
    <property type="entry name" value="TonB_dep_Rec_b-barrel"/>
    <property type="match status" value="1"/>
</dbReference>
<dbReference type="Pfam" id="PF13715">
    <property type="entry name" value="CarbopepD_reg_2"/>
    <property type="match status" value="1"/>
</dbReference>
<feature type="chain" id="PRO_5044014847" evidence="10">
    <location>
        <begin position="31"/>
        <end position="1192"/>
    </location>
</feature>
<evidence type="ECO:0000256" key="8">
    <source>
        <dbReference type="PROSITE-ProRule" id="PRU01360"/>
    </source>
</evidence>
<sequence length="1192" mass="135284">MRKKRRLQQILRKMKLLVLLTLVGFCTCQAAVSAQNSKITLSATNTTLASVFRQIEQLTDYMFIYKSGDIAPFTDITIDRRQTEVNRILDECLSGTGLSYTFKDNLIIIQGATQQAEEKKVNGKITDRQGHPLPGVTVMIKGTQMGVVTDANGKYTIALPDAKDIFLRFTFIGMKPQEIAYTGQQEINVTLHEEATEIDEVVVTGYQVIDKRKNTSAVTTVKVDDIMIPAATSIDQMLEGRVPGMIVMSNSGEVGVVPKIRIRGTSTLIGNREPLWVVDGIIVQDPVQVSPEELNNPDYINRIGNAIAGLNPQDIERLDILKDAAATALYGAKAANGVIVVTTKKGHVGAPIVNYNMTTTFRQRPRYTDRKINLMNSRERIQFSRELFDNHYRYSYNANMVGYEGALYELYNGKINDKQFAEKVAKLETMNTDWFDLLTQDTWSHQHTLSISGGSEQTRYYSSLGYTRDNDVIKGNYNERYTAAMNLETTFNKWFTAELQFQGNLSKKKYNQDEIAPIDYAYNSSRAIPAFDEEGEYAYYEKYINNSSSGRSYLNYNILNELENSYSKQHASSITVNTNLNFRFTDWLNAQAILSYTNSNTEIEGYWGPETWHAAGLRGNNYGEKETSSSSLLPFGGELSQNQTRQNSYTVRLQANLNKYFGANEQHNISASGGFEMSSSHYNGLAAVYRGYYPDRGKMFVNNINAEEWPDYAAWAANNTPTITDDLSNMVSGYLTVAYSYYNYFTLNVNGRTDGSNRFGDKSNDKFLPIWSVSGNYNLSEHSFIKQRNWLNYLSLKASFGYQGNMLSSVSPILLMKKNPLDPYYGEMTAAVDQIPNPNLKWEKTKSFNTGLTFILLDKRISVEAEYYYKRTKDAFMTKEVASMNGVDSYAINGGDIENKGFGVDVTLNPIRTKDWHWTLSTSFSKDYNKVKNDPDAQTYDYLDFLNGTVVVKDKAVNTFYSYKFIGLSPLSGGPVFDDYEERQHELDGLSKYETFKKVLTASGRREPYMSGNLTTNLSYKNIRLSGTFAYSLGAKVRLFQMYRSELIAPESNLRRELLDRWQNPGDEKHTNIPAVIGRYEPYYFTYNEHWSQTSYYNVQPFASSLWNMYDYSDLRVVSGNYLKCNNLMVTYEFGERILSQLRMTRLALSLSGTNLFTISSKKLKGQTPTQGFTEVSLSDRPTYSFSLSVSF</sequence>
<keyword evidence="5 9" id="KW-0798">TonB box</keyword>
<dbReference type="InterPro" id="IPR037066">
    <property type="entry name" value="Plug_dom_sf"/>
</dbReference>
<dbReference type="AlphaFoldDB" id="A0AAW6FNC8"/>
<keyword evidence="10" id="KW-0732">Signal</keyword>
<dbReference type="InterPro" id="IPR000531">
    <property type="entry name" value="Beta-barrel_TonB"/>
</dbReference>
<dbReference type="InterPro" id="IPR008969">
    <property type="entry name" value="CarboxyPept-like_regulatory"/>
</dbReference>
<dbReference type="SUPFAM" id="SSF49464">
    <property type="entry name" value="Carboxypeptidase regulatory domain-like"/>
    <property type="match status" value="1"/>
</dbReference>
<dbReference type="InterPro" id="IPR012910">
    <property type="entry name" value="Plug_dom"/>
</dbReference>
<keyword evidence="6 8" id="KW-0472">Membrane</keyword>
<evidence type="ECO:0000256" key="3">
    <source>
        <dbReference type="ARBA" id="ARBA00022452"/>
    </source>
</evidence>
<dbReference type="GO" id="GO:0009279">
    <property type="term" value="C:cell outer membrane"/>
    <property type="evidence" value="ECO:0007669"/>
    <property type="project" value="UniProtKB-SubCell"/>
</dbReference>
<evidence type="ECO:0000313" key="13">
    <source>
        <dbReference type="EMBL" id="MDB9224496.1"/>
    </source>
</evidence>
<feature type="signal peptide" evidence="10">
    <location>
        <begin position="1"/>
        <end position="30"/>
    </location>
</feature>
<dbReference type="InterPro" id="IPR039426">
    <property type="entry name" value="TonB-dep_rcpt-like"/>
</dbReference>
<dbReference type="NCBIfam" id="TIGR04057">
    <property type="entry name" value="SusC_RagA_signa"/>
    <property type="match status" value="1"/>
</dbReference>
<dbReference type="InterPro" id="IPR023996">
    <property type="entry name" value="TonB-dep_OMP_SusC/RagA"/>
</dbReference>
<evidence type="ECO:0000256" key="1">
    <source>
        <dbReference type="ARBA" id="ARBA00004571"/>
    </source>
</evidence>
<dbReference type="InterPro" id="IPR036942">
    <property type="entry name" value="Beta-barrel_TonB_sf"/>
</dbReference>
<protein>
    <submittedName>
        <fullName evidence="13">SusC/RagA family TonB-linked outer membrane protein</fullName>
    </submittedName>
</protein>
<dbReference type="RefSeq" id="WP_272054412.1">
    <property type="nucleotide sequence ID" value="NZ_JAQMRB010000010.1"/>
</dbReference>
<evidence type="ECO:0000256" key="2">
    <source>
        <dbReference type="ARBA" id="ARBA00022448"/>
    </source>
</evidence>
<organism evidence="13 14">
    <name type="scientific">Odoribacter splanchnicus</name>
    <dbReference type="NCBI Taxonomy" id="28118"/>
    <lineage>
        <taxon>Bacteria</taxon>
        <taxon>Pseudomonadati</taxon>
        <taxon>Bacteroidota</taxon>
        <taxon>Bacteroidia</taxon>
        <taxon>Bacteroidales</taxon>
        <taxon>Odoribacteraceae</taxon>
        <taxon>Odoribacter</taxon>
    </lineage>
</organism>
<name>A0AAW6FNC8_9BACT</name>
<dbReference type="SUPFAM" id="SSF56935">
    <property type="entry name" value="Porins"/>
    <property type="match status" value="1"/>
</dbReference>
<dbReference type="NCBIfam" id="TIGR04056">
    <property type="entry name" value="OMP_RagA_SusC"/>
    <property type="match status" value="1"/>
</dbReference>
<evidence type="ECO:0000256" key="6">
    <source>
        <dbReference type="ARBA" id="ARBA00023136"/>
    </source>
</evidence>
<gene>
    <name evidence="13" type="ORF">PN645_16045</name>
</gene>
<dbReference type="Gene3D" id="2.40.170.20">
    <property type="entry name" value="TonB-dependent receptor, beta-barrel domain"/>
    <property type="match status" value="1"/>
</dbReference>
<evidence type="ECO:0000259" key="11">
    <source>
        <dbReference type="Pfam" id="PF00593"/>
    </source>
</evidence>
<keyword evidence="7 8" id="KW-0998">Cell outer membrane</keyword>